<comment type="similarity">
    <text evidence="2">Belongs to the universal ribosomal protein uL29 family.</text>
</comment>
<evidence type="ECO:0000256" key="7">
    <source>
        <dbReference type="ARBA" id="ARBA00035399"/>
    </source>
</evidence>
<evidence type="ECO:0000256" key="4">
    <source>
        <dbReference type="ARBA" id="ARBA00023128"/>
    </source>
</evidence>
<feature type="compositionally biased region" description="Pro residues" evidence="8">
    <location>
        <begin position="242"/>
        <end position="254"/>
    </location>
</feature>
<dbReference type="InterPro" id="IPR038340">
    <property type="entry name" value="MRP-L47_sf"/>
</dbReference>
<dbReference type="PANTHER" id="PTHR21183">
    <property type="entry name" value="RIBOSOMAL PROTEIN L47, MITOCHONDRIAL-RELATED"/>
    <property type="match status" value="1"/>
</dbReference>
<evidence type="ECO:0000256" key="6">
    <source>
        <dbReference type="ARBA" id="ARBA00035289"/>
    </source>
</evidence>
<dbReference type="OrthoDB" id="270763at2759"/>
<evidence type="ECO:0000256" key="8">
    <source>
        <dbReference type="SAM" id="MobiDB-lite"/>
    </source>
</evidence>
<dbReference type="Pfam" id="PF06984">
    <property type="entry name" value="MRP-L47"/>
    <property type="match status" value="1"/>
</dbReference>
<keyword evidence="3" id="KW-0689">Ribosomal protein</keyword>
<evidence type="ECO:0000256" key="1">
    <source>
        <dbReference type="ARBA" id="ARBA00004173"/>
    </source>
</evidence>
<dbReference type="AlphaFoldDB" id="A0A9Q5NAA7"/>
<dbReference type="Proteomes" id="UP000757232">
    <property type="component" value="Unassembled WGS sequence"/>
</dbReference>
<dbReference type="GO" id="GO:0005762">
    <property type="term" value="C:mitochondrial large ribosomal subunit"/>
    <property type="evidence" value="ECO:0007669"/>
    <property type="project" value="TreeGrafter"/>
</dbReference>
<dbReference type="Gene3D" id="6.10.330.20">
    <property type="match status" value="1"/>
</dbReference>
<keyword evidence="4" id="KW-0496">Mitochondrion</keyword>
<proteinExistence type="inferred from homology"/>
<dbReference type="InterPro" id="IPR010729">
    <property type="entry name" value="Ribosomal_uL29_mit"/>
</dbReference>
<dbReference type="SUPFAM" id="SSF46561">
    <property type="entry name" value="Ribosomal protein L29 (L29p)"/>
    <property type="match status" value="1"/>
</dbReference>
<dbReference type="GO" id="GO:0003735">
    <property type="term" value="F:structural constituent of ribosome"/>
    <property type="evidence" value="ECO:0007669"/>
    <property type="project" value="InterPro"/>
</dbReference>
<dbReference type="EMBL" id="LNZH02000146">
    <property type="protein sequence ID" value="OCB89913.1"/>
    <property type="molecule type" value="Genomic_DNA"/>
</dbReference>
<keyword evidence="10" id="KW-1185">Reference proteome</keyword>
<sequence length="254" mass="28625">MLCKLHTARRIPALLPNIRRCLATEVSGTIEESEEQQRERYESFLAAKEKEPPTRPQLDVQVNPEHGLYAFFRKVPSEGGLSFEYETVQSTEKAGTKMGRSWNATELRRKSFKDLHTLWYIVLRERNLLATQAAEAKRLGVMDGHLDTGEKDKRCRKTMARIKTIINERRLAYEQAYSIEYERYKAKEERHAATKQSTETGSAGESIPSRDEAPARGRRLRRSKRSPVAAPSTQPPADGVADPPPAPAAPAPVA</sequence>
<accession>A0A9Q5NAA7</accession>
<comment type="caution">
    <text evidence="9">The sequence shown here is derived from an EMBL/GenBank/DDBJ whole genome shotgun (WGS) entry which is preliminary data.</text>
</comment>
<organism evidence="9 10">
    <name type="scientific">Sanghuangporus baumii</name>
    <name type="common">Phellinus baumii</name>
    <dbReference type="NCBI Taxonomy" id="108892"/>
    <lineage>
        <taxon>Eukaryota</taxon>
        <taxon>Fungi</taxon>
        <taxon>Dikarya</taxon>
        <taxon>Basidiomycota</taxon>
        <taxon>Agaricomycotina</taxon>
        <taxon>Agaricomycetes</taxon>
        <taxon>Hymenochaetales</taxon>
        <taxon>Hymenochaetaceae</taxon>
        <taxon>Sanghuangporus</taxon>
    </lineage>
</organism>
<evidence type="ECO:0000256" key="2">
    <source>
        <dbReference type="ARBA" id="ARBA00009254"/>
    </source>
</evidence>
<feature type="compositionally biased region" description="Polar residues" evidence="8">
    <location>
        <begin position="194"/>
        <end position="203"/>
    </location>
</feature>
<evidence type="ECO:0000256" key="3">
    <source>
        <dbReference type="ARBA" id="ARBA00022980"/>
    </source>
</evidence>
<evidence type="ECO:0000256" key="5">
    <source>
        <dbReference type="ARBA" id="ARBA00023274"/>
    </source>
</evidence>
<reference evidence="9" key="1">
    <citation type="submission" date="2016-06" db="EMBL/GenBank/DDBJ databases">
        <title>Draft Genome sequence of the fungus Inonotus baumii.</title>
        <authorList>
            <person name="Zhu H."/>
            <person name="Lin W."/>
        </authorList>
    </citation>
    <scope>NUCLEOTIDE SEQUENCE</scope>
    <source>
        <strain evidence="9">821</strain>
    </source>
</reference>
<dbReference type="InterPro" id="IPR036049">
    <property type="entry name" value="Ribosomal_uL29_sf"/>
</dbReference>
<feature type="compositionally biased region" description="Basic residues" evidence="8">
    <location>
        <begin position="216"/>
        <end position="225"/>
    </location>
</feature>
<name>A0A9Q5NAA7_SANBA</name>
<comment type="subcellular location">
    <subcellularLocation>
        <location evidence="1">Mitochondrion</location>
    </subcellularLocation>
</comment>
<gene>
    <name evidence="9" type="ORF">A7U60_g2943</name>
</gene>
<feature type="region of interest" description="Disordered" evidence="8">
    <location>
        <begin position="189"/>
        <end position="254"/>
    </location>
</feature>
<protein>
    <recommendedName>
        <fullName evidence="6">Large ribosomal subunit protein uL29m</fullName>
    </recommendedName>
    <alternativeName>
        <fullName evidence="7">54S ribosomal protein L4, mitochondrial</fullName>
    </alternativeName>
</protein>
<evidence type="ECO:0000313" key="10">
    <source>
        <dbReference type="Proteomes" id="UP000757232"/>
    </source>
</evidence>
<dbReference type="GO" id="GO:0032543">
    <property type="term" value="P:mitochondrial translation"/>
    <property type="evidence" value="ECO:0007669"/>
    <property type="project" value="TreeGrafter"/>
</dbReference>
<keyword evidence="5" id="KW-0687">Ribonucleoprotein</keyword>
<evidence type="ECO:0000313" key="9">
    <source>
        <dbReference type="EMBL" id="OCB89913.1"/>
    </source>
</evidence>
<dbReference type="PANTHER" id="PTHR21183:SF18">
    <property type="entry name" value="LARGE RIBOSOMAL SUBUNIT PROTEIN UL29M"/>
    <property type="match status" value="1"/>
</dbReference>